<protein>
    <recommendedName>
        <fullName evidence="12">Integral membrane protein</fullName>
    </recommendedName>
</protein>
<dbReference type="eggNOG" id="COG0628">
    <property type="taxonomic scope" value="Bacteria"/>
</dbReference>
<evidence type="ECO:0000313" key="10">
    <source>
        <dbReference type="EMBL" id="CCH70658.1"/>
    </source>
</evidence>
<keyword evidence="3" id="KW-0813">Transport</keyword>
<dbReference type="AlphaFoldDB" id="N0E140"/>
<keyword evidence="6 9" id="KW-1133">Transmembrane helix</keyword>
<evidence type="ECO:0000256" key="9">
    <source>
        <dbReference type="SAM" id="Phobius"/>
    </source>
</evidence>
<feature type="transmembrane region" description="Helical" evidence="9">
    <location>
        <begin position="298"/>
        <end position="322"/>
    </location>
</feature>
<dbReference type="HOGENOM" id="CLU_031275_3_2_11"/>
<name>N0E140_9MICO</name>
<evidence type="ECO:0000256" key="6">
    <source>
        <dbReference type="ARBA" id="ARBA00022989"/>
    </source>
</evidence>
<dbReference type="STRING" id="1193181.BN10_630012"/>
<evidence type="ECO:0000256" key="1">
    <source>
        <dbReference type="ARBA" id="ARBA00004651"/>
    </source>
</evidence>
<feature type="transmembrane region" description="Helical" evidence="9">
    <location>
        <begin position="274"/>
        <end position="291"/>
    </location>
</feature>
<keyword evidence="11" id="KW-1185">Reference proteome</keyword>
<dbReference type="InterPro" id="IPR002549">
    <property type="entry name" value="AI-2E-like"/>
</dbReference>
<feature type="transmembrane region" description="Helical" evidence="9">
    <location>
        <begin position="75"/>
        <end position="93"/>
    </location>
</feature>
<evidence type="ECO:0000313" key="11">
    <source>
        <dbReference type="Proteomes" id="UP000013167"/>
    </source>
</evidence>
<dbReference type="EMBL" id="CAIZ01000134">
    <property type="protein sequence ID" value="CCH70658.1"/>
    <property type="molecule type" value="Genomic_DNA"/>
</dbReference>
<sequence length="409" mass="42356">MMPAEGHGPADLPREATTTPGQDDALTLVVAGHDDAAKWSVPIGVRTASEWAWRAIVIAAALIGAIKLLTMLSEIVIPVIVALLLAALLAPIFKRLRAFMPSGAAAGLTVLGTLTLLIGLLTFVGSQFIDQFDDIKTQVGEGYDQIRTWIMDTFRVNATVLDEWIEKARQQGASALSDAGPKAAAAGVTAGHAIAGFFIAMFTLFFFLHDGARIWAWVVRLFPGAARGKVHSSGIVAWGQLSAFTRATVLVAAADAIGIGLVAAVLGVPFASGVAILVFFGAFIPVIGAAISGAVPVLLALVALGPVKALIMLAGVIAVQQIESHLLQPLLLGRAVKVHPLSVILAIAAGVVLAGIVGALIAVPTVAVLNAVGHHLLDPPTPPTADSLLDAEGRHEAAEAREEVQQQKP</sequence>
<evidence type="ECO:0000256" key="8">
    <source>
        <dbReference type="SAM" id="MobiDB-lite"/>
    </source>
</evidence>
<proteinExistence type="inferred from homology"/>
<gene>
    <name evidence="10" type="ORF">BN10_630012</name>
</gene>
<comment type="similarity">
    <text evidence="2">Belongs to the autoinducer-2 exporter (AI-2E) (TC 2.A.86) family.</text>
</comment>
<keyword evidence="7 9" id="KW-0472">Membrane</keyword>
<evidence type="ECO:0000256" key="2">
    <source>
        <dbReference type="ARBA" id="ARBA00009773"/>
    </source>
</evidence>
<dbReference type="RefSeq" id="WP_010850501.1">
    <property type="nucleotide sequence ID" value="NZ_HF570956.1"/>
</dbReference>
<feature type="transmembrane region" description="Helical" evidence="9">
    <location>
        <begin position="184"/>
        <end position="208"/>
    </location>
</feature>
<organism evidence="10 11">
    <name type="scientific">Phycicoccus elongatus Lp2</name>
    <dbReference type="NCBI Taxonomy" id="1193181"/>
    <lineage>
        <taxon>Bacteria</taxon>
        <taxon>Bacillati</taxon>
        <taxon>Actinomycetota</taxon>
        <taxon>Actinomycetes</taxon>
        <taxon>Micrococcales</taxon>
        <taxon>Intrasporangiaceae</taxon>
        <taxon>Phycicoccus</taxon>
    </lineage>
</organism>
<feature type="transmembrane region" description="Helical" evidence="9">
    <location>
        <begin position="247"/>
        <end position="268"/>
    </location>
</feature>
<feature type="transmembrane region" description="Helical" evidence="9">
    <location>
        <begin position="105"/>
        <end position="129"/>
    </location>
</feature>
<evidence type="ECO:0000256" key="7">
    <source>
        <dbReference type="ARBA" id="ARBA00023136"/>
    </source>
</evidence>
<evidence type="ECO:0000256" key="3">
    <source>
        <dbReference type="ARBA" id="ARBA00022448"/>
    </source>
</evidence>
<feature type="region of interest" description="Disordered" evidence="8">
    <location>
        <begin position="382"/>
        <end position="409"/>
    </location>
</feature>
<dbReference type="GO" id="GO:0055085">
    <property type="term" value="P:transmembrane transport"/>
    <property type="evidence" value="ECO:0007669"/>
    <property type="project" value="TreeGrafter"/>
</dbReference>
<keyword evidence="4" id="KW-1003">Cell membrane</keyword>
<dbReference type="PANTHER" id="PTHR21716:SF53">
    <property type="entry name" value="PERMEASE PERM-RELATED"/>
    <property type="match status" value="1"/>
</dbReference>
<feature type="transmembrane region" description="Helical" evidence="9">
    <location>
        <begin position="342"/>
        <end position="369"/>
    </location>
</feature>
<evidence type="ECO:0000256" key="4">
    <source>
        <dbReference type="ARBA" id="ARBA00022475"/>
    </source>
</evidence>
<feature type="compositionally biased region" description="Basic and acidic residues" evidence="8">
    <location>
        <begin position="391"/>
        <end position="409"/>
    </location>
</feature>
<comment type="caution">
    <text evidence="10">The sequence shown here is derived from an EMBL/GenBank/DDBJ whole genome shotgun (WGS) entry which is preliminary data.</text>
</comment>
<evidence type="ECO:0000256" key="5">
    <source>
        <dbReference type="ARBA" id="ARBA00022692"/>
    </source>
</evidence>
<accession>N0E140</accession>
<dbReference type="Proteomes" id="UP000013167">
    <property type="component" value="Unassembled WGS sequence"/>
</dbReference>
<dbReference type="PANTHER" id="PTHR21716">
    <property type="entry name" value="TRANSMEMBRANE PROTEIN"/>
    <property type="match status" value="1"/>
</dbReference>
<dbReference type="Pfam" id="PF01594">
    <property type="entry name" value="AI-2E_transport"/>
    <property type="match status" value="1"/>
</dbReference>
<evidence type="ECO:0008006" key="12">
    <source>
        <dbReference type="Google" id="ProtNLM"/>
    </source>
</evidence>
<reference evidence="10 11" key="1">
    <citation type="journal article" date="2013" name="ISME J.">
        <title>A metabolic model for members of the genus Tetrasphaera involved in enhanced biological phosphorus removal.</title>
        <authorList>
            <person name="Kristiansen R."/>
            <person name="Nguyen H.T.T."/>
            <person name="Saunders A.M."/>
            <person name="Nielsen J.L."/>
            <person name="Wimmer R."/>
            <person name="Le V.Q."/>
            <person name="McIlroy S.J."/>
            <person name="Petrovski S."/>
            <person name="Seviour R.J."/>
            <person name="Calteau A."/>
            <person name="Nielsen K.L."/>
            <person name="Nielsen P.H."/>
        </authorList>
    </citation>
    <scope>NUCLEOTIDE SEQUENCE [LARGE SCALE GENOMIC DNA]</scope>
    <source>
        <strain evidence="10 11">Lp2</strain>
    </source>
</reference>
<keyword evidence="5 9" id="KW-0812">Transmembrane</keyword>
<dbReference type="GO" id="GO:0005886">
    <property type="term" value="C:plasma membrane"/>
    <property type="evidence" value="ECO:0007669"/>
    <property type="project" value="UniProtKB-SubCell"/>
</dbReference>
<comment type="subcellular location">
    <subcellularLocation>
        <location evidence="1">Cell membrane</location>
        <topology evidence="1">Multi-pass membrane protein</topology>
    </subcellularLocation>
</comment>